<reference evidence="2 3" key="1">
    <citation type="journal article" date="2019" name="Int. J. Syst. Evol. Microbiol.">
        <title>The Global Catalogue of Microorganisms (GCM) 10K type strain sequencing project: providing services to taxonomists for standard genome sequencing and annotation.</title>
        <authorList>
            <consortium name="The Broad Institute Genomics Platform"/>
            <consortium name="The Broad Institute Genome Sequencing Center for Infectious Disease"/>
            <person name="Wu L."/>
            <person name="Ma J."/>
        </authorList>
    </citation>
    <scope>NUCLEOTIDE SEQUENCE [LARGE SCALE GENOMIC DNA]</scope>
    <source>
        <strain evidence="2 3">CGMCC 1.12562</strain>
    </source>
</reference>
<sequence>METFERDLRLRAPLADVWAFHSTIDGLRALTPDWMHLRVDEIERPGDEREDTHVLTEGTRIHMSVQPFGVGPRQRWVSRIEERVENGGMAYFVDVMEDGPFPEWRHTHLFYGDGDETLLRDRVEYRAPLGRSLDGPAKLFFEPMFRQRHRRTREILEDA</sequence>
<dbReference type="EMBL" id="JBHRWN010000002">
    <property type="protein sequence ID" value="MFC3476807.1"/>
    <property type="molecule type" value="Genomic_DNA"/>
</dbReference>
<evidence type="ECO:0000313" key="3">
    <source>
        <dbReference type="Proteomes" id="UP001595660"/>
    </source>
</evidence>
<dbReference type="RefSeq" id="WP_232572053.1">
    <property type="nucleotide sequence ID" value="NZ_CP089466.1"/>
</dbReference>
<dbReference type="SUPFAM" id="SSF55961">
    <property type="entry name" value="Bet v1-like"/>
    <property type="match status" value="1"/>
</dbReference>
<evidence type="ECO:0000313" key="2">
    <source>
        <dbReference type="EMBL" id="MFC3476807.1"/>
    </source>
</evidence>
<dbReference type="Proteomes" id="UP001595660">
    <property type="component" value="Unassembled WGS sequence"/>
</dbReference>
<dbReference type="GeneID" id="69117277"/>
<keyword evidence="3" id="KW-1185">Reference proteome</keyword>
<comment type="caution">
    <text evidence="2">The sequence shown here is derived from an EMBL/GenBank/DDBJ whole genome shotgun (WGS) entry which is preliminary data.</text>
</comment>
<organism evidence="2 3">
    <name type="scientific">Halobacterium litoreum</name>
    <dbReference type="NCBI Taxonomy" id="2039234"/>
    <lineage>
        <taxon>Archaea</taxon>
        <taxon>Methanobacteriati</taxon>
        <taxon>Methanobacteriota</taxon>
        <taxon>Stenosarchaea group</taxon>
        <taxon>Halobacteria</taxon>
        <taxon>Halobacteriales</taxon>
        <taxon>Halobacteriaceae</taxon>
        <taxon>Halobacterium</taxon>
    </lineage>
</organism>
<dbReference type="InterPro" id="IPR005031">
    <property type="entry name" value="COQ10_START"/>
</dbReference>
<dbReference type="CDD" id="cd07820">
    <property type="entry name" value="SRPBCC_3"/>
    <property type="match status" value="1"/>
</dbReference>
<dbReference type="Pfam" id="PF03364">
    <property type="entry name" value="Polyketide_cyc"/>
    <property type="match status" value="1"/>
</dbReference>
<dbReference type="AlphaFoldDB" id="A0ABD5NC11"/>
<gene>
    <name evidence="2" type="ORF">ACFOKC_03615</name>
</gene>
<dbReference type="InterPro" id="IPR023393">
    <property type="entry name" value="START-like_dom_sf"/>
</dbReference>
<accession>A0ABD5NC11</accession>
<protein>
    <submittedName>
        <fullName evidence="2">SRPBCC family protein</fullName>
    </submittedName>
</protein>
<feature type="domain" description="Coenzyme Q-binding protein COQ10 START" evidence="1">
    <location>
        <begin position="11"/>
        <end position="148"/>
    </location>
</feature>
<proteinExistence type="predicted"/>
<evidence type="ECO:0000259" key="1">
    <source>
        <dbReference type="Pfam" id="PF03364"/>
    </source>
</evidence>
<name>A0ABD5NC11_9EURY</name>
<dbReference type="Gene3D" id="3.30.530.20">
    <property type="match status" value="1"/>
</dbReference>